<dbReference type="InterPro" id="IPR029021">
    <property type="entry name" value="Prot-tyrosine_phosphatase-like"/>
</dbReference>
<dbReference type="PROSITE" id="PS50056">
    <property type="entry name" value="TYR_PHOSPHATASE_2"/>
    <property type="match status" value="1"/>
</dbReference>
<dbReference type="GO" id="GO:0004721">
    <property type="term" value="F:phosphoprotein phosphatase activity"/>
    <property type="evidence" value="ECO:0007669"/>
    <property type="project" value="InterPro"/>
</dbReference>
<dbReference type="EMBL" id="RCDB01000003">
    <property type="protein sequence ID" value="RLK47677.1"/>
    <property type="molecule type" value="Genomic_DNA"/>
</dbReference>
<proteinExistence type="inferred from homology"/>
<dbReference type="RefSeq" id="WP_121060041.1">
    <property type="nucleotide sequence ID" value="NZ_RCDB01000003.1"/>
</dbReference>
<dbReference type="Gene3D" id="3.90.190.10">
    <property type="entry name" value="Protein tyrosine phosphatase superfamily"/>
    <property type="match status" value="1"/>
</dbReference>
<evidence type="ECO:0000313" key="4">
    <source>
        <dbReference type="Proteomes" id="UP000273158"/>
    </source>
</evidence>
<dbReference type="AlphaFoldDB" id="A0A498BXR1"/>
<dbReference type="InterPro" id="IPR016130">
    <property type="entry name" value="Tyr_Pase_AS"/>
</dbReference>
<dbReference type="Proteomes" id="UP000273158">
    <property type="component" value="Unassembled WGS sequence"/>
</dbReference>
<gene>
    <name evidence="3" type="ORF">C7474_2274</name>
</gene>
<reference evidence="3 4" key="1">
    <citation type="journal article" date="2015" name="Stand. Genomic Sci.">
        <title>Genomic Encyclopedia of Bacterial and Archaeal Type Strains, Phase III: the genomes of soil and plant-associated and newly described type strains.</title>
        <authorList>
            <person name="Whitman W.B."/>
            <person name="Woyke T."/>
            <person name="Klenk H.P."/>
            <person name="Zhou Y."/>
            <person name="Lilburn T.G."/>
            <person name="Beck B.J."/>
            <person name="De Vos P."/>
            <person name="Vandamme P."/>
            <person name="Eisen J.A."/>
            <person name="Garrity G."/>
            <person name="Hugenholtz P."/>
            <person name="Kyrpides N.C."/>
        </authorList>
    </citation>
    <scope>NUCLEOTIDE SEQUENCE [LARGE SCALE GENOMIC DNA]</scope>
    <source>
        <strain evidence="3 4">S2T63</strain>
    </source>
</reference>
<dbReference type="PANTHER" id="PTHR31126">
    <property type="entry name" value="TYROSINE-PROTEIN PHOSPHATASE"/>
    <property type="match status" value="1"/>
</dbReference>
<sequence>MSGVSGALNFRDVGGLRAAGGITRHGVLLRSGHLARLDADGGAALRALGIRRIVDLRSGEEVAFEPSRVDLIGLSELETVRAPLFAGSTASFFDADVTLEDMYRTILTEAPQAIVAAVATIARHAPVLVHCTVGKDRTGVTVALALAAAGVDEDEIVADYARTEAALPAGRNERVLAYLRSAHPGAVNLEALATRSPAPVMRGLLAEVTRDFGGAAGFLTAHGLPEDDLARLRDVLIAPDGTAGT</sequence>
<dbReference type="InterPro" id="IPR026893">
    <property type="entry name" value="Tyr/Ser_Pase_IphP-type"/>
</dbReference>
<dbReference type="SUPFAM" id="SSF52799">
    <property type="entry name" value="(Phosphotyrosine protein) phosphatases II"/>
    <property type="match status" value="1"/>
</dbReference>
<accession>A0A498BXR1</accession>
<comment type="similarity">
    <text evidence="1">Belongs to the protein-tyrosine phosphatase family.</text>
</comment>
<evidence type="ECO:0000313" key="3">
    <source>
        <dbReference type="EMBL" id="RLK47677.1"/>
    </source>
</evidence>
<name>A0A498BXR1_9MICO</name>
<comment type="caution">
    <text evidence="3">The sequence shown here is derived from an EMBL/GenBank/DDBJ whole genome shotgun (WGS) entry which is preliminary data.</text>
</comment>
<dbReference type="InterPro" id="IPR000387">
    <property type="entry name" value="Tyr_Pase_dom"/>
</dbReference>
<feature type="domain" description="Tyrosine specific protein phosphatases" evidence="2">
    <location>
        <begin position="112"/>
        <end position="157"/>
    </location>
</feature>
<keyword evidence="4" id="KW-1185">Reference proteome</keyword>
<dbReference type="OrthoDB" id="1188001at2"/>
<dbReference type="PROSITE" id="PS00383">
    <property type="entry name" value="TYR_PHOSPHATASE_1"/>
    <property type="match status" value="1"/>
</dbReference>
<dbReference type="Pfam" id="PF13350">
    <property type="entry name" value="Y_phosphatase3"/>
    <property type="match status" value="1"/>
</dbReference>
<evidence type="ECO:0000259" key="2">
    <source>
        <dbReference type="PROSITE" id="PS50056"/>
    </source>
</evidence>
<dbReference type="PANTHER" id="PTHR31126:SF1">
    <property type="entry name" value="TYROSINE SPECIFIC PROTEIN PHOSPHATASES DOMAIN-CONTAINING PROTEIN"/>
    <property type="match status" value="1"/>
</dbReference>
<organism evidence="3 4">
    <name type="scientific">Microbacterium telephonicum</name>
    <dbReference type="NCBI Taxonomy" id="1714841"/>
    <lineage>
        <taxon>Bacteria</taxon>
        <taxon>Bacillati</taxon>
        <taxon>Actinomycetota</taxon>
        <taxon>Actinomycetes</taxon>
        <taxon>Micrococcales</taxon>
        <taxon>Microbacteriaceae</taxon>
        <taxon>Microbacterium</taxon>
    </lineage>
</organism>
<evidence type="ECO:0000256" key="1">
    <source>
        <dbReference type="ARBA" id="ARBA00009580"/>
    </source>
</evidence>
<protein>
    <submittedName>
        <fullName evidence="3">Protein-tyrosine phosphatase</fullName>
    </submittedName>
</protein>